<comment type="similarity">
    <text evidence="1">Belongs to the HupF/HypC family.</text>
</comment>
<dbReference type="GO" id="GO:1902670">
    <property type="term" value="F:carbon dioxide binding"/>
    <property type="evidence" value="ECO:0007669"/>
    <property type="project" value="TreeGrafter"/>
</dbReference>
<dbReference type="Gene3D" id="2.30.30.140">
    <property type="match status" value="1"/>
</dbReference>
<sequence length="95" mass="10533">MCLAIPSKIVDIQDQMAIIDVEGVRRSASLLLLEDAAIGDYVIVHAGFAIHKIDPETARESIDLLRESMSRMEETDPQAQTGLNLNRRMADPQLT</sequence>
<comment type="caution">
    <text evidence="3">The sequence shown here is derived from an EMBL/GenBank/DDBJ whole genome shotgun (WGS) entry which is preliminary data.</text>
</comment>
<organism evidence="3">
    <name type="scientific">Desulfatirhabdium butyrativorans</name>
    <dbReference type="NCBI Taxonomy" id="340467"/>
    <lineage>
        <taxon>Bacteria</taxon>
        <taxon>Pseudomonadati</taxon>
        <taxon>Thermodesulfobacteriota</taxon>
        <taxon>Desulfobacteria</taxon>
        <taxon>Desulfobacterales</taxon>
        <taxon>Desulfatirhabdiaceae</taxon>
        <taxon>Desulfatirhabdium</taxon>
    </lineage>
</organism>
<dbReference type="SUPFAM" id="SSF159127">
    <property type="entry name" value="HupF/HypC-like"/>
    <property type="match status" value="1"/>
</dbReference>
<dbReference type="InterPro" id="IPR019812">
    <property type="entry name" value="Hydgase_assmbl_chp_CS"/>
</dbReference>
<dbReference type="NCBIfam" id="TIGR00074">
    <property type="entry name" value="hypC_hupF"/>
    <property type="match status" value="1"/>
</dbReference>
<dbReference type="Pfam" id="PF01455">
    <property type="entry name" value="HupF_HypC"/>
    <property type="match status" value="1"/>
</dbReference>
<feature type="region of interest" description="Disordered" evidence="2">
    <location>
        <begin position="71"/>
        <end position="95"/>
    </location>
</feature>
<evidence type="ECO:0000313" key="3">
    <source>
        <dbReference type="EMBL" id="HGU32879.1"/>
    </source>
</evidence>
<dbReference type="GO" id="GO:0051604">
    <property type="term" value="P:protein maturation"/>
    <property type="evidence" value="ECO:0007669"/>
    <property type="project" value="TreeGrafter"/>
</dbReference>
<proteinExistence type="inferred from homology"/>
<accession>A0A7C4MTE6</accession>
<dbReference type="InterPro" id="IPR001109">
    <property type="entry name" value="Hydrogenase_HupF/HypC"/>
</dbReference>
<evidence type="ECO:0000256" key="2">
    <source>
        <dbReference type="SAM" id="MobiDB-lite"/>
    </source>
</evidence>
<dbReference type="PROSITE" id="PS01097">
    <property type="entry name" value="HUPF_HYPC"/>
    <property type="match status" value="1"/>
</dbReference>
<protein>
    <submittedName>
        <fullName evidence="3">HypC/HybG/HupF family hydrogenase formation chaperone</fullName>
    </submittedName>
</protein>
<dbReference type="EMBL" id="DSUH01000199">
    <property type="protein sequence ID" value="HGU32879.1"/>
    <property type="molecule type" value="Genomic_DNA"/>
</dbReference>
<reference evidence="3" key="1">
    <citation type="journal article" date="2020" name="mSystems">
        <title>Genome- and Community-Level Interaction Insights into Carbon Utilization and Element Cycling Functions of Hydrothermarchaeota in Hydrothermal Sediment.</title>
        <authorList>
            <person name="Zhou Z."/>
            <person name="Liu Y."/>
            <person name="Xu W."/>
            <person name="Pan J."/>
            <person name="Luo Z.H."/>
            <person name="Li M."/>
        </authorList>
    </citation>
    <scope>NUCLEOTIDE SEQUENCE [LARGE SCALE GENOMIC DNA]</scope>
    <source>
        <strain evidence="3">SpSt-477</strain>
    </source>
</reference>
<dbReference type="PANTHER" id="PTHR35177">
    <property type="entry name" value="HYDROGENASE MATURATION FACTOR HYBG"/>
    <property type="match status" value="1"/>
</dbReference>
<dbReference type="PANTHER" id="PTHR35177:SF2">
    <property type="entry name" value="HYDROGENASE MATURATION FACTOR HYBG"/>
    <property type="match status" value="1"/>
</dbReference>
<dbReference type="FunFam" id="2.30.30.140:FF:000022">
    <property type="entry name" value="Hydrogenase assembly chaperone HybG"/>
    <property type="match status" value="1"/>
</dbReference>
<dbReference type="PRINTS" id="PR00445">
    <property type="entry name" value="HUPFHYPC"/>
</dbReference>
<dbReference type="GO" id="GO:0005506">
    <property type="term" value="F:iron ion binding"/>
    <property type="evidence" value="ECO:0007669"/>
    <property type="project" value="TreeGrafter"/>
</dbReference>
<dbReference type="AlphaFoldDB" id="A0A7C4MTE6"/>
<name>A0A7C4MTE6_9BACT</name>
<gene>
    <name evidence="3" type="ORF">ENS29_08485</name>
</gene>
<evidence type="ECO:0000256" key="1">
    <source>
        <dbReference type="ARBA" id="ARBA00006018"/>
    </source>
</evidence>